<organism evidence="1 2">
    <name type="scientific">Phormidium pseudopriestleyi FRX01</name>
    <dbReference type="NCBI Taxonomy" id="1759528"/>
    <lineage>
        <taxon>Bacteria</taxon>
        <taxon>Bacillati</taxon>
        <taxon>Cyanobacteriota</taxon>
        <taxon>Cyanophyceae</taxon>
        <taxon>Oscillatoriophycideae</taxon>
        <taxon>Oscillatoriales</taxon>
        <taxon>Oscillatoriaceae</taxon>
        <taxon>Phormidium</taxon>
    </lineage>
</organism>
<comment type="caution">
    <text evidence="1">The sequence shown here is derived from an EMBL/GenBank/DDBJ whole genome shotgun (WGS) entry which is preliminary data.</text>
</comment>
<protein>
    <submittedName>
        <fullName evidence="1">Uncharacterized protein</fullName>
    </submittedName>
</protein>
<dbReference type="Proteomes" id="UP000664844">
    <property type="component" value="Unassembled WGS sequence"/>
</dbReference>
<accession>A0ABS3FP43</accession>
<sequence length="233" mass="27227">MTIQDDKKEIVKEIAQDDERESQLITLFQLEKPANPTRSGIDAILLNNGYQIPFELKSSTKSSVTTVRDFGLEHIKKWQGKHWLFGFYSEGWKILNYCLYGSPQAMTPWIAEKKAYIQSDYQLAKLAPERLTMSVLYEIVGEKDVYTLEDARKLHKRQYSIKEYRPKMDLKTGYSPERMLAILQDRCQYLIERGSTLNNPHILDSYFNGWERITNNHAQRLRELVAEALQDNA</sequence>
<reference evidence="1 2" key="1">
    <citation type="submission" date="2021-03" db="EMBL/GenBank/DDBJ databases">
        <title>Metabolic Capacity of the Antarctic Cyanobacterium Phormidium pseudopriestleyi that Sustains Oxygenic Photosynthesis in the Presence of Hydrogen Sulfide.</title>
        <authorList>
            <person name="Lumian J.E."/>
            <person name="Jungblut A.D."/>
            <person name="Dillon M.L."/>
            <person name="Hawes I."/>
            <person name="Doran P.T."/>
            <person name="Mackey T.J."/>
            <person name="Dick G.J."/>
            <person name="Grettenberger C.L."/>
            <person name="Sumner D.Y."/>
        </authorList>
    </citation>
    <scope>NUCLEOTIDE SEQUENCE [LARGE SCALE GENOMIC DNA]</scope>
    <source>
        <strain evidence="1 2">FRX01</strain>
    </source>
</reference>
<dbReference type="RefSeq" id="WP_207087286.1">
    <property type="nucleotide sequence ID" value="NZ_JAFLQW010000179.1"/>
</dbReference>
<dbReference type="InterPro" id="IPR038402">
    <property type="entry name" value="PvuII_sf"/>
</dbReference>
<keyword evidence="2" id="KW-1185">Reference proteome</keyword>
<dbReference type="Gene3D" id="3.40.210.10">
    <property type="entry name" value="PVUII Endonuclease, subunit A"/>
    <property type="match status" value="1"/>
</dbReference>
<dbReference type="EMBL" id="JAFLQW010000179">
    <property type="protein sequence ID" value="MBO0348744.1"/>
    <property type="molecule type" value="Genomic_DNA"/>
</dbReference>
<proteinExistence type="predicted"/>
<evidence type="ECO:0000313" key="1">
    <source>
        <dbReference type="EMBL" id="MBO0348744.1"/>
    </source>
</evidence>
<name>A0ABS3FP43_9CYAN</name>
<gene>
    <name evidence="1" type="ORF">J0895_06440</name>
</gene>
<evidence type="ECO:0000313" key="2">
    <source>
        <dbReference type="Proteomes" id="UP000664844"/>
    </source>
</evidence>